<dbReference type="InterPro" id="IPR031341">
    <property type="entry name" value="Methyltr_RsmF_N"/>
</dbReference>
<comment type="similarity">
    <text evidence="6">Belongs to the class I-like SAM-binding methyltransferase superfamily. RsmB/NOP family.</text>
</comment>
<dbReference type="EMBL" id="FOXB01000001">
    <property type="protein sequence ID" value="SFO89438.1"/>
    <property type="molecule type" value="Genomic_DNA"/>
</dbReference>
<reference evidence="8 9" key="1">
    <citation type="submission" date="2016-10" db="EMBL/GenBank/DDBJ databases">
        <authorList>
            <person name="de Groot N.N."/>
        </authorList>
    </citation>
    <scope>NUCLEOTIDE SEQUENCE [LARGE SCALE GENOMIC DNA]</scope>
    <source>
        <strain evidence="8 9">EP1-55-1</strain>
    </source>
</reference>
<keyword evidence="1" id="KW-0963">Cytoplasm</keyword>
<organism evidence="8 9">
    <name type="scientific">Hydrogenimonas thermophila</name>
    <dbReference type="NCBI Taxonomy" id="223786"/>
    <lineage>
        <taxon>Bacteria</taxon>
        <taxon>Pseudomonadati</taxon>
        <taxon>Campylobacterota</taxon>
        <taxon>Epsilonproteobacteria</taxon>
        <taxon>Campylobacterales</taxon>
        <taxon>Hydrogenimonadaceae</taxon>
        <taxon>Hydrogenimonas</taxon>
    </lineage>
</organism>
<keyword evidence="2 6" id="KW-0489">Methyltransferase</keyword>
<evidence type="ECO:0000256" key="5">
    <source>
        <dbReference type="ARBA" id="ARBA00022884"/>
    </source>
</evidence>
<feature type="binding site" evidence="6">
    <location>
        <position position="164"/>
    </location>
    <ligand>
        <name>S-adenosyl-L-methionine</name>
        <dbReference type="ChEBI" id="CHEBI:59789"/>
    </ligand>
</feature>
<dbReference type="PROSITE" id="PS51686">
    <property type="entry name" value="SAM_MT_RSMB_NOP"/>
    <property type="match status" value="1"/>
</dbReference>
<dbReference type="InterPro" id="IPR049560">
    <property type="entry name" value="MeTrfase_RsmB-F_NOP2_cat"/>
</dbReference>
<dbReference type="STRING" id="223786.SAMN05216234_101123"/>
<accession>A0A1I5KX27</accession>
<dbReference type="SUPFAM" id="SSF53335">
    <property type="entry name" value="S-adenosyl-L-methionine-dependent methyltransferases"/>
    <property type="match status" value="1"/>
</dbReference>
<dbReference type="InterPro" id="IPR029063">
    <property type="entry name" value="SAM-dependent_MTases_sf"/>
</dbReference>
<feature type="domain" description="SAM-dependent MTase RsmB/NOP-type" evidence="7">
    <location>
        <begin position="21"/>
        <end position="308"/>
    </location>
</feature>
<keyword evidence="3 6" id="KW-0808">Transferase</keyword>
<gene>
    <name evidence="8" type="ORF">SAMN05216234_101123</name>
</gene>
<dbReference type="GO" id="GO:0003723">
    <property type="term" value="F:RNA binding"/>
    <property type="evidence" value="ECO:0007669"/>
    <property type="project" value="UniProtKB-UniRule"/>
</dbReference>
<feature type="binding site" evidence="6">
    <location>
        <position position="137"/>
    </location>
    <ligand>
        <name>S-adenosyl-L-methionine</name>
        <dbReference type="ChEBI" id="CHEBI:59789"/>
    </ligand>
</feature>
<dbReference type="Gene3D" id="3.30.70.1170">
    <property type="entry name" value="Sun protein, domain 3"/>
    <property type="match status" value="1"/>
</dbReference>
<dbReference type="Pfam" id="PF17125">
    <property type="entry name" value="Methyltr_RsmF_N"/>
    <property type="match status" value="1"/>
</dbReference>
<evidence type="ECO:0000256" key="2">
    <source>
        <dbReference type="ARBA" id="ARBA00022603"/>
    </source>
</evidence>
<dbReference type="PRINTS" id="PR02008">
    <property type="entry name" value="RCMTFAMILY"/>
</dbReference>
<feature type="binding site" evidence="6">
    <location>
        <begin position="113"/>
        <end position="119"/>
    </location>
    <ligand>
        <name>S-adenosyl-L-methionine</name>
        <dbReference type="ChEBI" id="CHEBI:59789"/>
    </ligand>
</feature>
<evidence type="ECO:0000256" key="1">
    <source>
        <dbReference type="ARBA" id="ARBA00022490"/>
    </source>
</evidence>
<dbReference type="InterPro" id="IPR023267">
    <property type="entry name" value="RCMT"/>
</dbReference>
<name>A0A1I5KX27_9BACT</name>
<dbReference type="InterPro" id="IPR001678">
    <property type="entry name" value="MeTrfase_RsmB-F_NOP2_dom"/>
</dbReference>
<feature type="active site" description="Nucleophile" evidence="6">
    <location>
        <position position="236"/>
    </location>
</feature>
<proteinExistence type="inferred from homology"/>
<evidence type="ECO:0000313" key="8">
    <source>
        <dbReference type="EMBL" id="SFO89438.1"/>
    </source>
</evidence>
<keyword evidence="4 6" id="KW-0949">S-adenosyl-L-methionine</keyword>
<dbReference type="AlphaFoldDB" id="A0A1I5KX27"/>
<dbReference type="GO" id="GO:0008173">
    <property type="term" value="F:RNA methyltransferase activity"/>
    <property type="evidence" value="ECO:0007669"/>
    <property type="project" value="InterPro"/>
</dbReference>
<sequence>MLPEIFIERFCEIYPENSDNLLKTFEIHKQVSFRVNTLKTDIESALKELETEGLHPEPVKWYSEAFTVPAQLKDRLTHSKLFENGQIYIQSLSSMLAPIVLGPKPGETVLDLAAAPGGKSLMMAVQMKNDGWLSVVEPKKDRFFRLKANLERGGVTIAHTYMTDGRSVGAKCPAMFDRVMLDAPCSTEAKFRSFDPKTFSYWSERKIKEMSKLQQRLMESAIKSLKPKGKLLYATCSFAPEENEMVIDKALKKHPELEVLNIQLPIENSVSGLTKWGKKSFCEDVSKSVRILPTETMDGFFLCLLQKD</sequence>
<dbReference type="PANTHER" id="PTHR22807:SF61">
    <property type="entry name" value="NOL1_NOP2_SUN FAMILY PROTEIN _ ANTITERMINATION NUSB DOMAIN-CONTAINING PROTEIN"/>
    <property type="match status" value="1"/>
</dbReference>
<evidence type="ECO:0000259" key="7">
    <source>
        <dbReference type="PROSITE" id="PS51686"/>
    </source>
</evidence>
<dbReference type="GO" id="GO:0001510">
    <property type="term" value="P:RNA methylation"/>
    <property type="evidence" value="ECO:0007669"/>
    <property type="project" value="InterPro"/>
</dbReference>
<dbReference type="Proteomes" id="UP000199227">
    <property type="component" value="Unassembled WGS sequence"/>
</dbReference>
<evidence type="ECO:0000256" key="4">
    <source>
        <dbReference type="ARBA" id="ARBA00022691"/>
    </source>
</evidence>
<evidence type="ECO:0000256" key="3">
    <source>
        <dbReference type="ARBA" id="ARBA00022679"/>
    </source>
</evidence>
<dbReference type="Gene3D" id="3.40.50.150">
    <property type="entry name" value="Vaccinia Virus protein VP39"/>
    <property type="match status" value="1"/>
</dbReference>
<feature type="binding site" evidence="6">
    <location>
        <position position="182"/>
    </location>
    <ligand>
        <name>S-adenosyl-L-methionine</name>
        <dbReference type="ChEBI" id="CHEBI:59789"/>
    </ligand>
</feature>
<evidence type="ECO:0000256" key="6">
    <source>
        <dbReference type="PROSITE-ProRule" id="PRU01023"/>
    </source>
</evidence>
<keyword evidence="5 6" id="KW-0694">RNA-binding</keyword>
<dbReference type="PANTHER" id="PTHR22807">
    <property type="entry name" value="NOP2 YEAST -RELATED NOL1/NOP2/FMU SUN DOMAIN-CONTAINING"/>
    <property type="match status" value="1"/>
</dbReference>
<keyword evidence="9" id="KW-1185">Reference proteome</keyword>
<dbReference type="Pfam" id="PF01189">
    <property type="entry name" value="Methyltr_RsmB-F"/>
    <property type="match status" value="1"/>
</dbReference>
<protein>
    <submittedName>
        <fullName evidence="8">NOL1/NOP2/sun family putative RNA methylase</fullName>
    </submittedName>
</protein>
<evidence type="ECO:0000313" key="9">
    <source>
        <dbReference type="Proteomes" id="UP000199227"/>
    </source>
</evidence>